<keyword evidence="1" id="KW-1133">Transmembrane helix</keyword>
<keyword evidence="3" id="KW-1185">Reference proteome</keyword>
<dbReference type="KEGG" id="kim:G3T16_13770"/>
<dbReference type="Gene3D" id="3.30.700.10">
    <property type="entry name" value="Glycoprotein, Type 4 Pilin"/>
    <property type="match status" value="1"/>
</dbReference>
<feature type="transmembrane region" description="Helical" evidence="1">
    <location>
        <begin position="12"/>
        <end position="32"/>
    </location>
</feature>
<dbReference type="Proteomes" id="UP000477680">
    <property type="component" value="Chromosome"/>
</dbReference>
<keyword evidence="1" id="KW-0472">Membrane</keyword>
<evidence type="ECO:0000313" key="3">
    <source>
        <dbReference type="Proteomes" id="UP000477680"/>
    </source>
</evidence>
<dbReference type="PROSITE" id="PS00409">
    <property type="entry name" value="PROKAR_NTER_METHYL"/>
    <property type="match status" value="1"/>
</dbReference>
<reference evidence="2 3" key="1">
    <citation type="submission" date="2020-02" db="EMBL/GenBank/DDBJ databases">
        <title>Genome sequencing for Kineobactrum sp. M2.</title>
        <authorList>
            <person name="Park S.-J."/>
        </authorList>
    </citation>
    <scope>NUCLEOTIDE SEQUENCE [LARGE SCALE GENOMIC DNA]</scope>
    <source>
        <strain evidence="2 3">M2</strain>
    </source>
</reference>
<evidence type="ECO:0000313" key="2">
    <source>
        <dbReference type="EMBL" id="QIB66315.1"/>
    </source>
</evidence>
<dbReference type="SUPFAM" id="SSF54523">
    <property type="entry name" value="Pili subunits"/>
    <property type="match status" value="1"/>
</dbReference>
<dbReference type="AlphaFoldDB" id="A0A6C0U7B5"/>
<name>A0A6C0U7B5_9GAMM</name>
<evidence type="ECO:0000256" key="1">
    <source>
        <dbReference type="SAM" id="Phobius"/>
    </source>
</evidence>
<dbReference type="EMBL" id="CP048711">
    <property type="protein sequence ID" value="QIB66315.1"/>
    <property type="molecule type" value="Genomic_DNA"/>
</dbReference>
<sequence>MWATGSTQRGFTLLELMAALAIAGLVLALAVPSTMRMYDNIRYRQAVRDVVTLFGSARYQAMHSGRAQSVEIDPGKRRISFASTVHQLPAGFSVSVHSARELNRGGVGVIRFYPEGGASGGGVDIESARGAGVSITVDWLLGNVSQEAYAAR</sequence>
<dbReference type="Pfam" id="PF07963">
    <property type="entry name" value="N_methyl"/>
    <property type="match status" value="1"/>
</dbReference>
<keyword evidence="1" id="KW-0812">Transmembrane</keyword>
<dbReference type="NCBIfam" id="TIGR02532">
    <property type="entry name" value="IV_pilin_GFxxxE"/>
    <property type="match status" value="1"/>
</dbReference>
<gene>
    <name evidence="2" type="ORF">G3T16_13770</name>
</gene>
<organism evidence="2 3">
    <name type="scientific">Kineobactrum salinum</name>
    <dbReference type="NCBI Taxonomy" id="2708301"/>
    <lineage>
        <taxon>Bacteria</taxon>
        <taxon>Pseudomonadati</taxon>
        <taxon>Pseudomonadota</taxon>
        <taxon>Gammaproteobacteria</taxon>
        <taxon>Cellvibrionales</taxon>
        <taxon>Halieaceae</taxon>
        <taxon>Kineobactrum</taxon>
    </lineage>
</organism>
<proteinExistence type="predicted"/>
<protein>
    <submittedName>
        <fullName evidence="2">Prepilin-type N-terminal cleavage/methylation domain-containing protein</fullName>
    </submittedName>
</protein>
<dbReference type="RefSeq" id="WP_163495749.1">
    <property type="nucleotide sequence ID" value="NZ_CP048711.1"/>
</dbReference>
<accession>A0A6C0U7B5</accession>
<dbReference type="InterPro" id="IPR045584">
    <property type="entry name" value="Pilin-like"/>
</dbReference>
<dbReference type="InterPro" id="IPR012902">
    <property type="entry name" value="N_methyl_site"/>
</dbReference>